<feature type="compositionally biased region" description="Basic and acidic residues" evidence="1">
    <location>
        <begin position="274"/>
        <end position="299"/>
    </location>
</feature>
<feature type="region of interest" description="Disordered" evidence="1">
    <location>
        <begin position="271"/>
        <end position="335"/>
    </location>
</feature>
<dbReference type="AlphaFoldDB" id="A0AA35ZJI2"/>
<proteinExistence type="predicted"/>
<gene>
    <name evidence="2" type="ORF">LSALG_LOCUS32799</name>
</gene>
<name>A0AA35ZJI2_LACSI</name>
<feature type="compositionally biased region" description="Acidic residues" evidence="1">
    <location>
        <begin position="302"/>
        <end position="315"/>
    </location>
</feature>
<dbReference type="Proteomes" id="UP001177003">
    <property type="component" value="Chromosome 7"/>
</dbReference>
<sequence>MIFGNDDEDETLEGFTYNPFHIRTNSKDEPSVAKVQLQSLHEKIDQLLLASKTSSSEAYSKATVESVFERIMKEHSANAEKMTKAIVDSAEVCKITTEKVDKLIFETTTFMENFRTTFDSNSTKANESLQSLGSLFKTKKGIRMGLKSDHEAFQIAISSQLTKIQAELAMESKIMDSFPLKTERVKVLTINLEHVEKQVNDMIIERAVMKICISDITGLLSDIIETRDSTITISIRKHLHEKLRPVFAMLHKLEGVSDQCYVPKQGGEGGLVVSRKEEPKAPTKPIIKQEPKGKEKLFSEEPIIDDNEDEEELDEDKLKRKKGHEDELDENNRII</sequence>
<dbReference type="EMBL" id="OX465083">
    <property type="protein sequence ID" value="CAI9293790.1"/>
    <property type="molecule type" value="Genomic_DNA"/>
</dbReference>
<organism evidence="2 3">
    <name type="scientific">Lactuca saligna</name>
    <name type="common">Willowleaf lettuce</name>
    <dbReference type="NCBI Taxonomy" id="75948"/>
    <lineage>
        <taxon>Eukaryota</taxon>
        <taxon>Viridiplantae</taxon>
        <taxon>Streptophyta</taxon>
        <taxon>Embryophyta</taxon>
        <taxon>Tracheophyta</taxon>
        <taxon>Spermatophyta</taxon>
        <taxon>Magnoliopsida</taxon>
        <taxon>eudicotyledons</taxon>
        <taxon>Gunneridae</taxon>
        <taxon>Pentapetalae</taxon>
        <taxon>asterids</taxon>
        <taxon>campanulids</taxon>
        <taxon>Asterales</taxon>
        <taxon>Asteraceae</taxon>
        <taxon>Cichorioideae</taxon>
        <taxon>Cichorieae</taxon>
        <taxon>Lactucinae</taxon>
        <taxon>Lactuca</taxon>
    </lineage>
</organism>
<protein>
    <submittedName>
        <fullName evidence="2">Uncharacterized protein</fullName>
    </submittedName>
</protein>
<evidence type="ECO:0000313" key="2">
    <source>
        <dbReference type="EMBL" id="CAI9293790.1"/>
    </source>
</evidence>
<reference evidence="2" key="1">
    <citation type="submission" date="2023-04" db="EMBL/GenBank/DDBJ databases">
        <authorList>
            <person name="Vijverberg K."/>
            <person name="Xiong W."/>
            <person name="Schranz E."/>
        </authorList>
    </citation>
    <scope>NUCLEOTIDE SEQUENCE</scope>
</reference>
<evidence type="ECO:0000256" key="1">
    <source>
        <dbReference type="SAM" id="MobiDB-lite"/>
    </source>
</evidence>
<keyword evidence="3" id="KW-1185">Reference proteome</keyword>
<accession>A0AA35ZJI2</accession>
<evidence type="ECO:0000313" key="3">
    <source>
        <dbReference type="Proteomes" id="UP001177003"/>
    </source>
</evidence>